<dbReference type="GO" id="GO:0003677">
    <property type="term" value="F:DNA binding"/>
    <property type="evidence" value="ECO:0007669"/>
    <property type="project" value="UniProtKB-KW"/>
</dbReference>
<organism evidence="9">
    <name type="scientific">Graphocephala atropunctata</name>
    <dbReference type="NCBI Taxonomy" id="36148"/>
    <lineage>
        <taxon>Eukaryota</taxon>
        <taxon>Metazoa</taxon>
        <taxon>Ecdysozoa</taxon>
        <taxon>Arthropoda</taxon>
        <taxon>Hexapoda</taxon>
        <taxon>Insecta</taxon>
        <taxon>Pterygota</taxon>
        <taxon>Neoptera</taxon>
        <taxon>Paraneoptera</taxon>
        <taxon>Hemiptera</taxon>
        <taxon>Auchenorrhyncha</taxon>
        <taxon>Membracoidea</taxon>
        <taxon>Cicadellidae</taxon>
        <taxon>Cicadellinae</taxon>
        <taxon>Cicadellini</taxon>
        <taxon>Graphocephala</taxon>
    </lineage>
</organism>
<evidence type="ECO:0000256" key="1">
    <source>
        <dbReference type="ARBA" id="ARBA00004123"/>
    </source>
</evidence>
<evidence type="ECO:0000256" key="3">
    <source>
        <dbReference type="ARBA" id="ARBA00023015"/>
    </source>
</evidence>
<evidence type="ECO:0000256" key="7">
    <source>
        <dbReference type="SAM" id="MobiDB-lite"/>
    </source>
</evidence>
<feature type="region of interest" description="Disordered" evidence="7">
    <location>
        <begin position="1"/>
        <end position="36"/>
    </location>
</feature>
<keyword evidence="3" id="KW-0805">Transcription regulation</keyword>
<comment type="similarity">
    <text evidence="2">Belongs to the transcriptional coactivator PC4 family.</text>
</comment>
<dbReference type="GO" id="GO:0005634">
    <property type="term" value="C:nucleus"/>
    <property type="evidence" value="ECO:0007669"/>
    <property type="project" value="UniProtKB-SubCell"/>
</dbReference>
<evidence type="ECO:0000256" key="4">
    <source>
        <dbReference type="ARBA" id="ARBA00023125"/>
    </source>
</evidence>
<dbReference type="InterPro" id="IPR003173">
    <property type="entry name" value="PC4_C"/>
</dbReference>
<keyword evidence="6" id="KW-0539">Nucleus</keyword>
<evidence type="ECO:0000256" key="5">
    <source>
        <dbReference type="ARBA" id="ARBA00023163"/>
    </source>
</evidence>
<dbReference type="InterPro" id="IPR009044">
    <property type="entry name" value="ssDNA-bd_transcriptional_reg"/>
</dbReference>
<name>A0A1B6KUG9_9HEMI</name>
<dbReference type="AlphaFoldDB" id="A0A1B6KUG9"/>
<comment type="subcellular location">
    <subcellularLocation>
        <location evidence="1">Nucleus</location>
    </subcellularLocation>
</comment>
<dbReference type="Pfam" id="PF02229">
    <property type="entry name" value="PC4"/>
    <property type="match status" value="1"/>
</dbReference>
<evidence type="ECO:0000256" key="2">
    <source>
        <dbReference type="ARBA" id="ARBA00009001"/>
    </source>
</evidence>
<accession>A0A1B6KUG9</accession>
<keyword evidence="5" id="KW-0804">Transcription</keyword>
<dbReference type="EMBL" id="GEBQ01025083">
    <property type="protein sequence ID" value="JAT14894.1"/>
    <property type="molecule type" value="Transcribed_RNA"/>
</dbReference>
<dbReference type="Gene3D" id="2.30.31.10">
    <property type="entry name" value="Transcriptional Coactivator Pc4, Chain A"/>
    <property type="match status" value="1"/>
</dbReference>
<dbReference type="PANTHER" id="PTHR13215">
    <property type="entry name" value="RNA POLYMERASE II TRANSCRIPTIONAL COACTIVATOR"/>
    <property type="match status" value="1"/>
</dbReference>
<evidence type="ECO:0000256" key="6">
    <source>
        <dbReference type="ARBA" id="ARBA00023242"/>
    </source>
</evidence>
<keyword evidence="4" id="KW-0238">DNA-binding</keyword>
<dbReference type="InterPro" id="IPR045125">
    <property type="entry name" value="Sub1/Tcp4-like"/>
</dbReference>
<dbReference type="GO" id="GO:0003713">
    <property type="term" value="F:transcription coactivator activity"/>
    <property type="evidence" value="ECO:0007669"/>
    <property type="project" value="InterPro"/>
</dbReference>
<evidence type="ECO:0000313" key="9">
    <source>
        <dbReference type="EMBL" id="JAT14894.1"/>
    </source>
</evidence>
<sequence>MPKDKAEKKNKREQSDSDSGPEDRGPDTKKLKKDKDDIESFHIEGMKYLKVRTFKGKVFIDIREYYEANGDLKPGKKGISLTAPQWKKVVGLVDDVEEALKKV</sequence>
<evidence type="ECO:0000259" key="8">
    <source>
        <dbReference type="Pfam" id="PF02229"/>
    </source>
</evidence>
<feature type="domain" description="Transcriptional coactivator p15 (PC4) C-terminal" evidence="8">
    <location>
        <begin position="42"/>
        <end position="90"/>
    </location>
</feature>
<proteinExistence type="inferred from homology"/>
<protein>
    <recommendedName>
        <fullName evidence="8">Transcriptional coactivator p15 (PC4) C-terminal domain-containing protein</fullName>
    </recommendedName>
</protein>
<dbReference type="GO" id="GO:0060261">
    <property type="term" value="P:positive regulation of transcription initiation by RNA polymerase II"/>
    <property type="evidence" value="ECO:0007669"/>
    <property type="project" value="InterPro"/>
</dbReference>
<gene>
    <name evidence="9" type="ORF">g.10348</name>
</gene>
<reference evidence="9" key="1">
    <citation type="submission" date="2015-11" db="EMBL/GenBank/DDBJ databases">
        <title>De novo transcriptome assembly of four potential Pierce s Disease insect vectors from Arizona vineyards.</title>
        <authorList>
            <person name="Tassone E.E."/>
        </authorList>
    </citation>
    <scope>NUCLEOTIDE SEQUENCE</scope>
</reference>
<dbReference type="SUPFAM" id="SSF54447">
    <property type="entry name" value="ssDNA-binding transcriptional regulator domain"/>
    <property type="match status" value="1"/>
</dbReference>